<dbReference type="Proteomes" id="UP000746747">
    <property type="component" value="Unassembled WGS sequence"/>
</dbReference>
<keyword evidence="4" id="KW-1185">Reference proteome</keyword>
<evidence type="ECO:0000313" key="4">
    <source>
        <dbReference type="Proteomes" id="UP000746747"/>
    </source>
</evidence>
<protein>
    <submittedName>
        <fullName evidence="3">Uncharacterized protein</fullName>
    </submittedName>
</protein>
<keyword evidence="2" id="KW-0732">Signal</keyword>
<feature type="signal peptide" evidence="2">
    <location>
        <begin position="1"/>
        <end position="21"/>
    </location>
</feature>
<dbReference type="OrthoDB" id="5872224at2759"/>
<dbReference type="AlphaFoldDB" id="A0A8J2M5V0"/>
<evidence type="ECO:0000256" key="2">
    <source>
        <dbReference type="SAM" id="SignalP"/>
    </source>
</evidence>
<comment type="caution">
    <text evidence="3">The sequence shown here is derived from an EMBL/GenBank/DDBJ whole genome shotgun (WGS) entry which is preliminary data.</text>
</comment>
<name>A0A8J2M5V0_9BILA</name>
<keyword evidence="1" id="KW-0812">Transmembrane</keyword>
<keyword evidence="1" id="KW-1133">Transmembrane helix</keyword>
<keyword evidence="1" id="KW-0472">Membrane</keyword>
<feature type="chain" id="PRO_5035188246" evidence="2">
    <location>
        <begin position="22"/>
        <end position="459"/>
    </location>
</feature>
<evidence type="ECO:0000313" key="3">
    <source>
        <dbReference type="EMBL" id="CAG9535856.1"/>
    </source>
</evidence>
<gene>
    <name evidence="3" type="ORF">CJOHNSTONI_LOCUS5838</name>
</gene>
<accession>A0A8J2M5V0</accession>
<organism evidence="3 4">
    <name type="scientific">Cercopithifilaria johnstoni</name>
    <dbReference type="NCBI Taxonomy" id="2874296"/>
    <lineage>
        <taxon>Eukaryota</taxon>
        <taxon>Metazoa</taxon>
        <taxon>Ecdysozoa</taxon>
        <taxon>Nematoda</taxon>
        <taxon>Chromadorea</taxon>
        <taxon>Rhabditida</taxon>
        <taxon>Spirurina</taxon>
        <taxon>Spiruromorpha</taxon>
        <taxon>Filarioidea</taxon>
        <taxon>Onchocercidae</taxon>
        <taxon>Cercopithifilaria</taxon>
    </lineage>
</organism>
<feature type="transmembrane region" description="Helical" evidence="1">
    <location>
        <begin position="230"/>
        <end position="253"/>
    </location>
</feature>
<sequence length="459" mass="52503">MKIVVAMIVIVIHILFHNDHSMKRRYVTLAKCVVVSQQQKQQNELSGEGSNEIIDEKITNGNAIWSTITTPCYYCDHGHLYDQYEDQYKIIATTLNTEDKNVLENINDGQKRWRKIIIEAMELQQARHYKQPLNLHHRPILEDDGNQSVNVQVCYCFRIINNRHTKEIIYAREKDNVTILETQCSVRTCTVIFAVLYNDEPIPAEIVVSDLSLLSLSRISARLKIPVESITTVVIGIAASIIAAGWLCLFVYYNSCGRPYTTTTEKPLIHTIFLKDEFIQTAENDNGGKYFDAQLRDIESNKKKSLKTISTENDSLSRIQRTTENALVKDVVSEATAVTASANTTKQYTTSMDMNQQHAISMNTNQQYVSSMMDTNQQFATSMDTNQQFDYPISIITRPRRRDLRIHKLETLSDMSISTLKEICMEEKLHPHPIPPTVSGVLEVRSFTEQMHQNPMNCL</sequence>
<proteinExistence type="predicted"/>
<evidence type="ECO:0000256" key="1">
    <source>
        <dbReference type="SAM" id="Phobius"/>
    </source>
</evidence>
<reference evidence="3" key="1">
    <citation type="submission" date="2021-09" db="EMBL/GenBank/DDBJ databases">
        <authorList>
            <consortium name="Pathogen Informatics"/>
        </authorList>
    </citation>
    <scope>NUCLEOTIDE SEQUENCE</scope>
</reference>
<dbReference type="EMBL" id="CAKAEH010001408">
    <property type="protein sequence ID" value="CAG9535856.1"/>
    <property type="molecule type" value="Genomic_DNA"/>
</dbReference>